<dbReference type="EMBL" id="JACRSQ010000018">
    <property type="protein sequence ID" value="MBC8544236.1"/>
    <property type="molecule type" value="Genomic_DNA"/>
</dbReference>
<sequence>MDIVHIVDEQEPAPPAVDSEYFAILAPARATVDQARAWAESKGATETFLGLAEVYWSISPSVGVDPAVAYAQSAKETNFGKFTGVLDETYKNPCGMKRTETGKPEDSDDFIAEAHKRFDSWEDGISAHVDHLALYAGAAGYPKEGTLDPRHFESLFGRCPTVESLGGNWAPSEDYGVSLRGYVEAMMGF</sequence>
<evidence type="ECO:0000313" key="3">
    <source>
        <dbReference type="Proteomes" id="UP000657006"/>
    </source>
</evidence>
<organism evidence="2 3">
    <name type="scientific">Bianquea renquensis</name>
    <dbReference type="NCBI Taxonomy" id="2763661"/>
    <lineage>
        <taxon>Bacteria</taxon>
        <taxon>Bacillati</taxon>
        <taxon>Bacillota</taxon>
        <taxon>Clostridia</taxon>
        <taxon>Eubacteriales</taxon>
        <taxon>Bianqueaceae</taxon>
        <taxon>Bianquea</taxon>
    </lineage>
</organism>
<evidence type="ECO:0000313" key="2">
    <source>
        <dbReference type="EMBL" id="MBC8544236.1"/>
    </source>
</evidence>
<accession>A0A926I2M7</accession>
<reference evidence="2" key="1">
    <citation type="submission" date="2020-08" db="EMBL/GenBank/DDBJ databases">
        <title>Genome public.</title>
        <authorList>
            <person name="Liu C."/>
            <person name="Sun Q."/>
        </authorList>
    </citation>
    <scope>NUCLEOTIDE SEQUENCE</scope>
    <source>
        <strain evidence="2">NSJ-32</strain>
    </source>
</reference>
<dbReference type="AlphaFoldDB" id="A0A926I2M7"/>
<comment type="caution">
    <text evidence="2">The sequence shown here is derived from an EMBL/GenBank/DDBJ whole genome shotgun (WGS) entry which is preliminary data.</text>
</comment>
<dbReference type="GO" id="GO:0004040">
    <property type="term" value="F:amidase activity"/>
    <property type="evidence" value="ECO:0007669"/>
    <property type="project" value="InterPro"/>
</dbReference>
<dbReference type="Pfam" id="PF01832">
    <property type="entry name" value="Glucosaminidase"/>
    <property type="match status" value="1"/>
</dbReference>
<name>A0A926I2M7_9FIRM</name>
<dbReference type="Proteomes" id="UP000657006">
    <property type="component" value="Unassembled WGS sequence"/>
</dbReference>
<dbReference type="InterPro" id="IPR002901">
    <property type="entry name" value="MGlyc_endo_b_GlcNAc-like_dom"/>
</dbReference>
<protein>
    <submittedName>
        <fullName evidence="2">Glucosaminidase domain-containing protein</fullName>
    </submittedName>
</protein>
<feature type="domain" description="Mannosyl-glycoprotein endo-beta-N-acetylglucosamidase-like" evidence="1">
    <location>
        <begin position="55"/>
        <end position="137"/>
    </location>
</feature>
<gene>
    <name evidence="2" type="ORF">H8730_11875</name>
</gene>
<evidence type="ECO:0000259" key="1">
    <source>
        <dbReference type="Pfam" id="PF01832"/>
    </source>
</evidence>
<keyword evidence="3" id="KW-1185">Reference proteome</keyword>
<proteinExistence type="predicted"/>